<feature type="domain" description="Sensor histidine kinase NatK-like C-terminal" evidence="2">
    <location>
        <begin position="206"/>
        <end position="306"/>
    </location>
</feature>
<comment type="caution">
    <text evidence="3">The sequence shown here is derived from an EMBL/GenBank/DDBJ whole genome shotgun (WGS) entry which is preliminary data.</text>
</comment>
<dbReference type="eggNOG" id="COG3290">
    <property type="taxonomic scope" value="Bacteria"/>
</dbReference>
<dbReference type="InterPro" id="IPR032834">
    <property type="entry name" value="NatK-like_C"/>
</dbReference>
<dbReference type="AlphaFoldDB" id="A0A0R1KGR7"/>
<name>A0A0R1KGR7_9LACO</name>
<dbReference type="Proteomes" id="UP000051248">
    <property type="component" value="Unassembled WGS sequence"/>
</dbReference>
<evidence type="ECO:0000313" key="4">
    <source>
        <dbReference type="Proteomes" id="UP000051248"/>
    </source>
</evidence>
<dbReference type="SUPFAM" id="SSF55874">
    <property type="entry name" value="ATPase domain of HSP90 chaperone/DNA topoisomerase II/histidine kinase"/>
    <property type="match status" value="1"/>
</dbReference>
<dbReference type="Gene3D" id="3.30.565.10">
    <property type="entry name" value="Histidine kinase-like ATPase, C-terminal domain"/>
    <property type="match status" value="1"/>
</dbReference>
<keyword evidence="1" id="KW-1133">Transmembrane helix</keyword>
<organism evidence="3 4">
    <name type="scientific">Companilactobacillus nodensis DSM 19682 = JCM 14932 = NBRC 107160</name>
    <dbReference type="NCBI Taxonomy" id="1423775"/>
    <lineage>
        <taxon>Bacteria</taxon>
        <taxon>Bacillati</taxon>
        <taxon>Bacillota</taxon>
        <taxon>Bacilli</taxon>
        <taxon>Lactobacillales</taxon>
        <taxon>Lactobacillaceae</taxon>
        <taxon>Companilactobacillus</taxon>
    </lineage>
</organism>
<keyword evidence="4" id="KW-1185">Reference proteome</keyword>
<dbReference type="PANTHER" id="PTHR40448:SF1">
    <property type="entry name" value="TWO-COMPONENT SENSOR HISTIDINE KINASE"/>
    <property type="match status" value="1"/>
</dbReference>
<gene>
    <name evidence="3" type="ORF">FD03_GL001518</name>
</gene>
<dbReference type="STRING" id="1423775.FD03_GL001518"/>
<dbReference type="InterPro" id="IPR036890">
    <property type="entry name" value="HATPase_C_sf"/>
</dbReference>
<sequence>MIVTTGIIIYRRLSKFINFTDPIIITIITSAIAILLIGFITFTAVSRMLDVQLEYMQTNVVLTIIIFIFIFLGTLYYIAGYLKQQRAIQELERIKENNIYIKELEENYDEMRKFKHDYKNLLLSLSVILKDKDDQHASDKIDDILKDSNIDIHDASKLNNPNLFKIKDELVRGIIISKIITANNENILTSTEISPNVNISRSYSVTITRILGILFDNAIEACRKRQQPILKFALIDEADYTEFIILNNTAPNTKIDLNKIFSNGFSTKKNHSGIGLANVQELVNKKPNFFLQTKFEDDEFSVILTIEKEN</sequence>
<dbReference type="GO" id="GO:0042802">
    <property type="term" value="F:identical protein binding"/>
    <property type="evidence" value="ECO:0007669"/>
    <property type="project" value="TreeGrafter"/>
</dbReference>
<dbReference type="PANTHER" id="PTHR40448">
    <property type="entry name" value="TWO-COMPONENT SENSOR HISTIDINE KINASE"/>
    <property type="match status" value="1"/>
</dbReference>
<evidence type="ECO:0000256" key="1">
    <source>
        <dbReference type="SAM" id="Phobius"/>
    </source>
</evidence>
<dbReference type="PATRIC" id="fig|1423775.4.peg.1548"/>
<reference evidence="3 4" key="1">
    <citation type="journal article" date="2015" name="Genome Announc.">
        <title>Expanding the biotechnology potential of lactobacilli through comparative genomics of 213 strains and associated genera.</title>
        <authorList>
            <person name="Sun Z."/>
            <person name="Harris H.M."/>
            <person name="McCann A."/>
            <person name="Guo C."/>
            <person name="Argimon S."/>
            <person name="Zhang W."/>
            <person name="Yang X."/>
            <person name="Jeffery I.B."/>
            <person name="Cooney J.C."/>
            <person name="Kagawa T.F."/>
            <person name="Liu W."/>
            <person name="Song Y."/>
            <person name="Salvetti E."/>
            <person name="Wrobel A."/>
            <person name="Rasinkangas P."/>
            <person name="Parkhill J."/>
            <person name="Rea M.C."/>
            <person name="O'Sullivan O."/>
            <person name="Ritari J."/>
            <person name="Douillard F.P."/>
            <person name="Paul Ross R."/>
            <person name="Yang R."/>
            <person name="Briner A.E."/>
            <person name="Felis G.E."/>
            <person name="de Vos W.M."/>
            <person name="Barrangou R."/>
            <person name="Klaenhammer T.R."/>
            <person name="Caufield P.W."/>
            <person name="Cui Y."/>
            <person name="Zhang H."/>
            <person name="O'Toole P.W."/>
        </authorList>
    </citation>
    <scope>NUCLEOTIDE SEQUENCE [LARGE SCALE GENOMIC DNA]</scope>
    <source>
        <strain evidence="3 4">DSM 19682</strain>
    </source>
</reference>
<feature type="transmembrane region" description="Helical" evidence="1">
    <location>
        <begin position="60"/>
        <end position="79"/>
    </location>
</feature>
<evidence type="ECO:0000313" key="3">
    <source>
        <dbReference type="EMBL" id="KRK79154.1"/>
    </source>
</evidence>
<protein>
    <recommendedName>
        <fullName evidence="2">Sensor histidine kinase NatK-like C-terminal domain-containing protein</fullName>
    </recommendedName>
</protein>
<evidence type="ECO:0000259" key="2">
    <source>
        <dbReference type="Pfam" id="PF14501"/>
    </source>
</evidence>
<dbReference type="EMBL" id="AZDZ01000019">
    <property type="protein sequence ID" value="KRK79154.1"/>
    <property type="molecule type" value="Genomic_DNA"/>
</dbReference>
<keyword evidence="1" id="KW-0472">Membrane</keyword>
<accession>A0A0R1KGR7</accession>
<keyword evidence="1" id="KW-0812">Transmembrane</keyword>
<feature type="transmembrane region" description="Helical" evidence="1">
    <location>
        <begin position="21"/>
        <end position="40"/>
    </location>
</feature>
<proteinExistence type="predicted"/>
<dbReference type="Pfam" id="PF14501">
    <property type="entry name" value="HATPase_c_5"/>
    <property type="match status" value="1"/>
</dbReference>